<feature type="compositionally biased region" description="Polar residues" evidence="1">
    <location>
        <begin position="699"/>
        <end position="725"/>
    </location>
</feature>
<feature type="compositionally biased region" description="Polar residues" evidence="1">
    <location>
        <begin position="918"/>
        <end position="930"/>
    </location>
</feature>
<organism evidence="3 4">
    <name type="scientific">Littorina saxatilis</name>
    <dbReference type="NCBI Taxonomy" id="31220"/>
    <lineage>
        <taxon>Eukaryota</taxon>
        <taxon>Metazoa</taxon>
        <taxon>Spiralia</taxon>
        <taxon>Lophotrochozoa</taxon>
        <taxon>Mollusca</taxon>
        <taxon>Gastropoda</taxon>
        <taxon>Caenogastropoda</taxon>
        <taxon>Littorinimorpha</taxon>
        <taxon>Littorinoidea</taxon>
        <taxon>Littorinidae</taxon>
        <taxon>Littorina</taxon>
    </lineage>
</organism>
<dbReference type="Proteomes" id="UP001374579">
    <property type="component" value="Unassembled WGS sequence"/>
</dbReference>
<feature type="region of interest" description="Disordered" evidence="1">
    <location>
        <begin position="1"/>
        <end position="24"/>
    </location>
</feature>
<feature type="region of interest" description="Disordered" evidence="1">
    <location>
        <begin position="545"/>
        <end position="591"/>
    </location>
</feature>
<dbReference type="PANTHER" id="PTHR14633:SF3">
    <property type="entry name" value="LITTLE ELONGATION COMPLEX SUBUNIT 2"/>
    <property type="match status" value="1"/>
</dbReference>
<feature type="region of interest" description="Disordered" evidence="1">
    <location>
        <begin position="1178"/>
        <end position="1208"/>
    </location>
</feature>
<reference evidence="3 4" key="1">
    <citation type="submission" date="2024-02" db="EMBL/GenBank/DDBJ databases">
        <title>Chromosome-scale genome assembly of the rough periwinkle Littorina saxatilis.</title>
        <authorList>
            <person name="De Jode A."/>
            <person name="Faria R."/>
            <person name="Formenti G."/>
            <person name="Sims Y."/>
            <person name="Smith T.P."/>
            <person name="Tracey A."/>
            <person name="Wood J.M.D."/>
            <person name="Zagrodzka Z.B."/>
            <person name="Johannesson K."/>
            <person name="Butlin R.K."/>
            <person name="Leder E.H."/>
        </authorList>
    </citation>
    <scope>NUCLEOTIDE SEQUENCE [LARGE SCALE GENOMIC DNA]</scope>
    <source>
        <strain evidence="3">Snail1</strain>
        <tissue evidence="3">Muscle</tissue>
    </source>
</reference>
<dbReference type="PANTHER" id="PTHR14633">
    <property type="entry name" value="LITTLE ELONGATION COMPLEX SUBUNIT 2"/>
    <property type="match status" value="1"/>
</dbReference>
<proteinExistence type="predicted"/>
<keyword evidence="4" id="KW-1185">Reference proteome</keyword>
<name>A0AAN9GI76_9CAEN</name>
<protein>
    <recommendedName>
        <fullName evidence="2">Little elongation complex subunit 2 C-terminal domain-containing protein</fullName>
    </recommendedName>
</protein>
<feature type="compositionally biased region" description="Basic and acidic residues" evidence="1">
    <location>
        <begin position="667"/>
        <end position="676"/>
    </location>
</feature>
<dbReference type="GO" id="GO:0045945">
    <property type="term" value="P:positive regulation of transcription by RNA polymerase III"/>
    <property type="evidence" value="ECO:0007669"/>
    <property type="project" value="TreeGrafter"/>
</dbReference>
<feature type="domain" description="Little elongation complex subunit 2 C-terminal" evidence="2">
    <location>
        <begin position="985"/>
        <end position="1178"/>
    </location>
</feature>
<evidence type="ECO:0000256" key="1">
    <source>
        <dbReference type="SAM" id="MobiDB-lite"/>
    </source>
</evidence>
<feature type="compositionally biased region" description="Basic and acidic residues" evidence="1">
    <location>
        <begin position="561"/>
        <end position="577"/>
    </location>
</feature>
<accession>A0AAN9GI76</accession>
<feature type="compositionally biased region" description="Low complexity" evidence="1">
    <location>
        <begin position="106"/>
        <end position="120"/>
    </location>
</feature>
<feature type="compositionally biased region" description="Polar residues" evidence="1">
    <location>
        <begin position="890"/>
        <end position="904"/>
    </location>
</feature>
<dbReference type="GO" id="GO:0042796">
    <property type="term" value="P:snRNA transcription by RNA polymerase III"/>
    <property type="evidence" value="ECO:0007669"/>
    <property type="project" value="TreeGrafter"/>
</dbReference>
<dbReference type="Pfam" id="PF10505">
    <property type="entry name" value="NARG2_C"/>
    <property type="match status" value="1"/>
</dbReference>
<dbReference type="InterPro" id="IPR019535">
    <property type="entry name" value="ICE2_C"/>
</dbReference>
<feature type="compositionally biased region" description="Basic and acidic residues" evidence="1">
    <location>
        <begin position="91"/>
        <end position="103"/>
    </location>
</feature>
<dbReference type="GO" id="GO:0042795">
    <property type="term" value="P:snRNA transcription by RNA polymerase II"/>
    <property type="evidence" value="ECO:0007669"/>
    <property type="project" value="TreeGrafter"/>
</dbReference>
<feature type="compositionally biased region" description="Polar residues" evidence="1">
    <location>
        <begin position="813"/>
        <end position="825"/>
    </location>
</feature>
<feature type="compositionally biased region" description="Basic residues" evidence="1">
    <location>
        <begin position="1186"/>
        <end position="1208"/>
    </location>
</feature>
<dbReference type="GO" id="GO:0008023">
    <property type="term" value="C:transcription elongation factor complex"/>
    <property type="evidence" value="ECO:0007669"/>
    <property type="project" value="InterPro"/>
</dbReference>
<gene>
    <name evidence="3" type="ORF">V1264_013139</name>
</gene>
<feature type="compositionally biased region" description="Polar residues" evidence="1">
    <location>
        <begin position="866"/>
        <end position="875"/>
    </location>
</feature>
<evidence type="ECO:0000313" key="4">
    <source>
        <dbReference type="Proteomes" id="UP001374579"/>
    </source>
</evidence>
<feature type="region of interest" description="Disordered" evidence="1">
    <location>
        <begin position="52"/>
        <end position="150"/>
    </location>
</feature>
<feature type="compositionally biased region" description="Polar residues" evidence="1">
    <location>
        <begin position="130"/>
        <end position="146"/>
    </location>
</feature>
<evidence type="ECO:0000313" key="3">
    <source>
        <dbReference type="EMBL" id="KAK7109021.1"/>
    </source>
</evidence>
<comment type="caution">
    <text evidence="3">The sequence shown here is derived from an EMBL/GenBank/DDBJ whole genome shotgun (WGS) entry which is preliminary data.</text>
</comment>
<feature type="compositionally biased region" description="Polar residues" evidence="1">
    <location>
        <begin position="781"/>
        <end position="790"/>
    </location>
</feature>
<dbReference type="EMBL" id="JBAMIC010000003">
    <property type="protein sequence ID" value="KAK7109021.1"/>
    <property type="molecule type" value="Genomic_DNA"/>
</dbReference>
<dbReference type="AlphaFoldDB" id="A0AAN9GI76"/>
<evidence type="ECO:0000259" key="2">
    <source>
        <dbReference type="Pfam" id="PF10505"/>
    </source>
</evidence>
<feature type="region of interest" description="Disordered" evidence="1">
    <location>
        <begin position="643"/>
        <end position="979"/>
    </location>
</feature>
<sequence length="1208" mass="132997">MDEGDCSAGSGKPQGLIRKEPVNESTTFFTDELYRQLAGPEPTLEERAMQMMDALGYGPPRSSPHGCVSTHRQRGRPAGASDVERNSFTGDRPESLKAKKDNEAVISSDSTSSKQQISESFITQEKNEAVISSDSRSLGEQMPSTHVKTDSLENTKINSALEPELAGPKNKEMSACESETVQGGKHSSFVTSRQEQLVTSGAVSGICNADGNGSQKDGELDADVGGKSLVSEFSEQIASAARAYQGNCFKAKRPPVPESGKSSLKHKEHVRYLELFKKCTKRFFTGFVQPPSEEELQELREFEKLQVMVAKEQEECQTYLKKLALHNSSLYANLPPHVMKYMQEKEESNWRRADSYARYYNQHIQLPLTVASLSVSVPPALMLVQTLVQLGSKCRLHMPDLNPIPEAKSRRTVPMEIQKVTARFPPVRLSKHVHSGPTWNHEPASKDGNMETLVHKYQCHIATSVSVIQELLDNHPPDFSTAWDIPVIIKEYGDGSASKRVVYLDKPLLPKGLSQCQQKTHYLQKAVQAYLCQPHNTRVAAGGNAWTTGHKGQGVKQVKAAPEKKDSSGKPFADRKLSGGAGVDDDDPFGASVSMEDLETFGSDRLFSQSSWKVPDWKPQTFNTSAKTAGVKKEEEVNQMECATGKEAPNSAGDDQNMGYSGTETVTKPDERDSNKNTEPVPETNVCAEAKLKEEPTKNADSCSDTSLQLTSQHKSSETYSTASSGALDHDASSDSEDDGLVIAEPEGLESSPCGPVGPLRRRSSRSSKSSIFDEIPTLSMEASNNTGEKNVSGELTPRRMTRSAAHKLQSPEGPTTLHSDVTSPRTRHGSKRKPQDIPQTQEAADITSSSQNPLLSRSEDGKTDGSLTEMTSSAKKAKQTVDETHAAGVTNTSAVGGTKTQSGKSDDIFRRTGGLGLSQSAMETQTGRNVTDRQAGMKRPPPVGAATPLDSILKEMTPTGGSTQLKFQAEDPSQYRQPECTGDHVSYHLWNLSGVSVMVRSNNHAFIRDMRQQQKVVYVRAKAERQVHYGLEQITLSECIRAWLGCYLRPNSYLLRARVNMQTQEVVHIEELQLDQILQPSLNFSPPYAFAVLQNIFSKLMELPAGSYLLSHEPGADHIQLKAGTGTKRGGFDLRCLYMGLGVMKETDKTIPWVPIDPTIMLPHHWRMGLIPATFQPPDFENKNKQQRHFSGPKRKNKNKNRRKKQK</sequence>
<feature type="compositionally biased region" description="Polar residues" evidence="1">
    <location>
        <begin position="838"/>
        <end position="856"/>
    </location>
</feature>